<dbReference type="VEuPathDB" id="FungiDB:DIURU_005075"/>
<dbReference type="OrthoDB" id="4081130at2759"/>
<name>A0A642UEM0_DIURU</name>
<dbReference type="OMA" id="INNVVGY"/>
<keyword evidence="3" id="KW-1185">Reference proteome</keyword>
<gene>
    <name evidence="2" type="ORF">DIURU_005075</name>
</gene>
<organism evidence="2 3">
    <name type="scientific">Diutina rugosa</name>
    <name type="common">Yeast</name>
    <name type="synonym">Candida rugosa</name>
    <dbReference type="NCBI Taxonomy" id="5481"/>
    <lineage>
        <taxon>Eukaryota</taxon>
        <taxon>Fungi</taxon>
        <taxon>Dikarya</taxon>
        <taxon>Ascomycota</taxon>
        <taxon>Saccharomycotina</taxon>
        <taxon>Pichiomycetes</taxon>
        <taxon>Debaryomycetaceae</taxon>
        <taxon>Diutina</taxon>
    </lineage>
</organism>
<evidence type="ECO:0000256" key="1">
    <source>
        <dbReference type="SAM" id="Phobius"/>
    </source>
</evidence>
<dbReference type="GeneID" id="54783726"/>
<evidence type="ECO:0000313" key="2">
    <source>
        <dbReference type="EMBL" id="KAA8897644.1"/>
    </source>
</evidence>
<dbReference type="AlphaFoldDB" id="A0A642UEM0"/>
<keyword evidence="1" id="KW-0472">Membrane</keyword>
<keyword evidence="1" id="KW-1133">Transmembrane helix</keyword>
<proteinExistence type="predicted"/>
<evidence type="ECO:0008006" key="4">
    <source>
        <dbReference type="Google" id="ProtNLM"/>
    </source>
</evidence>
<protein>
    <recommendedName>
        <fullName evidence="4">Altered inheritance of mitochondria protein 36, mitochondrial</fullName>
    </recommendedName>
</protein>
<dbReference type="Proteomes" id="UP000449547">
    <property type="component" value="Unassembled WGS sequence"/>
</dbReference>
<comment type="caution">
    <text evidence="2">The sequence shown here is derived from an EMBL/GenBank/DDBJ whole genome shotgun (WGS) entry which is preliminary data.</text>
</comment>
<dbReference type="EMBL" id="SWFT01000153">
    <property type="protein sequence ID" value="KAA8897644.1"/>
    <property type="molecule type" value="Genomic_DNA"/>
</dbReference>
<dbReference type="RefSeq" id="XP_034010072.1">
    <property type="nucleotide sequence ID" value="XM_034158017.1"/>
</dbReference>
<reference evidence="2 3" key="1">
    <citation type="submission" date="2019-07" db="EMBL/GenBank/DDBJ databases">
        <title>Genome assembly of two rare yeast pathogens: Diutina rugosa and Trichomonascus ciferrii.</title>
        <authorList>
            <person name="Mixao V."/>
            <person name="Saus E."/>
            <person name="Hansen A."/>
            <person name="Lass-Flor C."/>
            <person name="Gabaldon T."/>
        </authorList>
    </citation>
    <scope>NUCLEOTIDE SEQUENCE [LARGE SCALE GENOMIC DNA]</scope>
    <source>
        <strain evidence="2 3">CBS 613</strain>
    </source>
</reference>
<keyword evidence="1" id="KW-0812">Transmembrane</keyword>
<accession>A0A642UEM0</accession>
<sequence>MLSRQLLRAPWVVGIRALSTKPRVPMMSMSRMTTNASVAMASRVAWASIRSNSTKPEPPIKTPKPGKKQGDGPRIRYLFYMLVLSWVVLYFVTGKMDKKKPQTSFESEREFREYEERTGLKRRSKLVNHELNDHYRFYVIPYVTDDAVVDEVTKQIKQLDPAKQVKVIDPTALIAKEKEDETRRYCYLLQDLDEKHKSYPKGLITTLIKNEVREFMNTRSGTFDTNFVIKNYPQATDEAIKFENDVSDIQKCLVVHYDIVNHLPENPDLARRINNVVGYFNTVGRTKELVSKHNDRMDKELKEIMLEDL</sequence>
<feature type="transmembrane region" description="Helical" evidence="1">
    <location>
        <begin position="75"/>
        <end position="92"/>
    </location>
</feature>
<evidence type="ECO:0000313" key="3">
    <source>
        <dbReference type="Proteomes" id="UP000449547"/>
    </source>
</evidence>